<dbReference type="AlphaFoldDB" id="A0AAP0HG39"/>
<evidence type="ECO:0000313" key="1">
    <source>
        <dbReference type="EMBL" id="KAK9087133.1"/>
    </source>
</evidence>
<organism evidence="1 2">
    <name type="scientific">Stephania yunnanensis</name>
    <dbReference type="NCBI Taxonomy" id="152371"/>
    <lineage>
        <taxon>Eukaryota</taxon>
        <taxon>Viridiplantae</taxon>
        <taxon>Streptophyta</taxon>
        <taxon>Embryophyta</taxon>
        <taxon>Tracheophyta</taxon>
        <taxon>Spermatophyta</taxon>
        <taxon>Magnoliopsida</taxon>
        <taxon>Ranunculales</taxon>
        <taxon>Menispermaceae</taxon>
        <taxon>Menispermoideae</taxon>
        <taxon>Cissampelideae</taxon>
        <taxon>Stephania</taxon>
    </lineage>
</organism>
<comment type="caution">
    <text evidence="1">The sequence shown here is derived from an EMBL/GenBank/DDBJ whole genome shotgun (WGS) entry which is preliminary data.</text>
</comment>
<sequence>MNLGIHHPLVEVICQELFNNGVEIDWNPPPRRHSLNIFTYHISHVWTQDDICLLFGLWYLLGCPIIRVYIHFPTMTRFPDYVYAALREFLYFPLHHHIALSVTKDLATNQAHAILTSSPCFIDVSSHPAHAAVLLLLVSYYVK</sequence>
<name>A0AAP0HG39_9MAGN</name>
<proteinExistence type="predicted"/>
<dbReference type="Proteomes" id="UP001420932">
    <property type="component" value="Unassembled WGS sequence"/>
</dbReference>
<keyword evidence="2" id="KW-1185">Reference proteome</keyword>
<reference evidence="1 2" key="1">
    <citation type="submission" date="2024-01" db="EMBL/GenBank/DDBJ databases">
        <title>Genome assemblies of Stephania.</title>
        <authorList>
            <person name="Yang L."/>
        </authorList>
    </citation>
    <scope>NUCLEOTIDE SEQUENCE [LARGE SCALE GENOMIC DNA]</scope>
    <source>
        <strain evidence="1">YNDBR</strain>
        <tissue evidence="1">Leaf</tissue>
    </source>
</reference>
<dbReference type="EMBL" id="JBBNAF010000013">
    <property type="protein sequence ID" value="KAK9087133.1"/>
    <property type="molecule type" value="Genomic_DNA"/>
</dbReference>
<accession>A0AAP0HG39</accession>
<gene>
    <name evidence="1" type="ORF">Syun_029527</name>
</gene>
<protein>
    <submittedName>
        <fullName evidence="1">Uncharacterized protein</fullName>
    </submittedName>
</protein>
<evidence type="ECO:0000313" key="2">
    <source>
        <dbReference type="Proteomes" id="UP001420932"/>
    </source>
</evidence>